<gene>
    <name evidence="1" type="ORF">ENKO_25520</name>
</gene>
<organism evidence="1 2">
    <name type="scientific">Enterobacter kobei</name>
    <dbReference type="NCBI Taxonomy" id="208224"/>
    <lineage>
        <taxon>Bacteria</taxon>
        <taxon>Pseudomonadati</taxon>
        <taxon>Pseudomonadota</taxon>
        <taxon>Gammaproteobacteria</taxon>
        <taxon>Enterobacterales</taxon>
        <taxon>Enterobacteriaceae</taxon>
        <taxon>Enterobacter</taxon>
        <taxon>Enterobacter cloacae complex</taxon>
    </lineage>
</organism>
<protein>
    <submittedName>
        <fullName evidence="1">Uncharacterized protein</fullName>
    </submittedName>
</protein>
<name>A0AA86J5B0_9ENTR</name>
<dbReference type="Proteomes" id="UP000682928">
    <property type="component" value="Chromosome"/>
</dbReference>
<dbReference type="EMBL" id="AP024590">
    <property type="protein sequence ID" value="BCU55958.1"/>
    <property type="molecule type" value="Genomic_DNA"/>
</dbReference>
<proteinExistence type="predicted"/>
<evidence type="ECO:0000313" key="1">
    <source>
        <dbReference type="EMBL" id="BCU55958.1"/>
    </source>
</evidence>
<accession>A0AA86J5B0</accession>
<evidence type="ECO:0000313" key="2">
    <source>
        <dbReference type="Proteomes" id="UP000682928"/>
    </source>
</evidence>
<sequence>MYERQEDAAIGNHIVVENDATTIDETMIGNPSARRNGMRIYFSCEDCSKEPVLSISQHKGETFMIFK</sequence>
<dbReference type="AlphaFoldDB" id="A0AA86J5B0"/>
<reference evidence="1" key="1">
    <citation type="submission" date="2021-04" db="EMBL/GenBank/DDBJ databases">
        <title>Difference and commonality of drug resistance evolution in various bacteria. and drug sensitivity profiles.</title>
        <authorList>
            <person name="Maeda T."/>
            <person name="Shibai A."/>
            <person name="Kawada K."/>
            <person name="Kotani H."/>
            <person name="Tarusawa Y."/>
            <person name="Tanabe K."/>
            <person name="Furusawa C."/>
        </authorList>
    </citation>
    <scope>NUCLEOTIDE SEQUENCE</scope>
    <source>
        <strain evidence="1">JCM 8580</strain>
    </source>
</reference>